<organism evidence="6 7">
    <name type="scientific">Salix dunnii</name>
    <dbReference type="NCBI Taxonomy" id="1413687"/>
    <lineage>
        <taxon>Eukaryota</taxon>
        <taxon>Viridiplantae</taxon>
        <taxon>Streptophyta</taxon>
        <taxon>Embryophyta</taxon>
        <taxon>Tracheophyta</taxon>
        <taxon>Spermatophyta</taxon>
        <taxon>Magnoliopsida</taxon>
        <taxon>eudicotyledons</taxon>
        <taxon>Gunneridae</taxon>
        <taxon>Pentapetalae</taxon>
        <taxon>rosids</taxon>
        <taxon>fabids</taxon>
        <taxon>Malpighiales</taxon>
        <taxon>Salicaceae</taxon>
        <taxon>Saliceae</taxon>
        <taxon>Salix</taxon>
    </lineage>
</organism>
<dbReference type="PANTHER" id="PTHR47947">
    <property type="entry name" value="CYTOCHROME P450 82C3-RELATED"/>
    <property type="match status" value="1"/>
</dbReference>
<evidence type="ECO:0000256" key="1">
    <source>
        <dbReference type="ARBA" id="ARBA00022617"/>
    </source>
</evidence>
<comment type="caution">
    <text evidence="6">The sequence shown here is derived from an EMBL/GenBank/DDBJ whole genome shotgun (WGS) entry which is preliminary data.</text>
</comment>
<keyword evidence="5" id="KW-0503">Monooxygenase</keyword>
<dbReference type="PRINTS" id="PR00463">
    <property type="entry name" value="EP450I"/>
</dbReference>
<keyword evidence="3" id="KW-0560">Oxidoreductase</keyword>
<dbReference type="EMBL" id="JADGMS010000014">
    <property type="protein sequence ID" value="KAF9668514.1"/>
    <property type="molecule type" value="Genomic_DNA"/>
</dbReference>
<dbReference type="Proteomes" id="UP000657918">
    <property type="component" value="Unassembled WGS sequence"/>
</dbReference>
<dbReference type="InterPro" id="IPR036396">
    <property type="entry name" value="Cyt_P450_sf"/>
</dbReference>
<dbReference type="SUPFAM" id="SSF48264">
    <property type="entry name" value="Cytochrome P450"/>
    <property type="match status" value="1"/>
</dbReference>
<dbReference type="AlphaFoldDB" id="A0A835JHD4"/>
<evidence type="ECO:0000313" key="6">
    <source>
        <dbReference type="EMBL" id="KAF9668514.1"/>
    </source>
</evidence>
<keyword evidence="1" id="KW-0349">Heme</keyword>
<dbReference type="PANTHER" id="PTHR47947:SF20">
    <property type="entry name" value="CYTOCHROME P450 FAMILY PROTEIN"/>
    <property type="match status" value="1"/>
</dbReference>
<evidence type="ECO:0000313" key="7">
    <source>
        <dbReference type="Proteomes" id="UP000657918"/>
    </source>
</evidence>
<dbReference type="GO" id="GO:0005506">
    <property type="term" value="F:iron ion binding"/>
    <property type="evidence" value="ECO:0007669"/>
    <property type="project" value="InterPro"/>
</dbReference>
<sequence>MTLIDVMLSLKDTEPEFYTDQTIKGVIMSTLTAGSQTSAATLEWAMSLLLNNPETMQKASEEIDVINLVD</sequence>
<name>A0A835JHD4_9ROSI</name>
<dbReference type="Gene3D" id="1.10.630.10">
    <property type="entry name" value="Cytochrome P450"/>
    <property type="match status" value="1"/>
</dbReference>
<proteinExistence type="predicted"/>
<dbReference type="InterPro" id="IPR050651">
    <property type="entry name" value="Plant_Cytochrome_P450_Monoox"/>
</dbReference>
<keyword evidence="2" id="KW-0479">Metal-binding</keyword>
<evidence type="ECO:0000256" key="5">
    <source>
        <dbReference type="ARBA" id="ARBA00023033"/>
    </source>
</evidence>
<reference evidence="6 7" key="1">
    <citation type="submission" date="2020-10" db="EMBL/GenBank/DDBJ databases">
        <title>Plant Genome Project.</title>
        <authorList>
            <person name="Zhang R.-G."/>
        </authorList>
    </citation>
    <scope>NUCLEOTIDE SEQUENCE [LARGE SCALE GENOMIC DNA]</scope>
    <source>
        <strain evidence="6">FAFU-HL-1</strain>
        <tissue evidence="6">Leaf</tissue>
    </source>
</reference>
<dbReference type="GO" id="GO:0004497">
    <property type="term" value="F:monooxygenase activity"/>
    <property type="evidence" value="ECO:0007669"/>
    <property type="project" value="UniProtKB-KW"/>
</dbReference>
<dbReference type="InterPro" id="IPR001128">
    <property type="entry name" value="Cyt_P450"/>
</dbReference>
<gene>
    <name evidence="6" type="ORF">SADUNF_Sadunf14G0011500</name>
</gene>
<dbReference type="GO" id="GO:0020037">
    <property type="term" value="F:heme binding"/>
    <property type="evidence" value="ECO:0007669"/>
    <property type="project" value="InterPro"/>
</dbReference>
<keyword evidence="7" id="KW-1185">Reference proteome</keyword>
<evidence type="ECO:0000256" key="3">
    <source>
        <dbReference type="ARBA" id="ARBA00023002"/>
    </source>
</evidence>
<dbReference type="Pfam" id="PF00067">
    <property type="entry name" value="p450"/>
    <property type="match status" value="1"/>
</dbReference>
<evidence type="ECO:0000256" key="4">
    <source>
        <dbReference type="ARBA" id="ARBA00023004"/>
    </source>
</evidence>
<dbReference type="GO" id="GO:0016705">
    <property type="term" value="F:oxidoreductase activity, acting on paired donors, with incorporation or reduction of molecular oxygen"/>
    <property type="evidence" value="ECO:0007669"/>
    <property type="project" value="InterPro"/>
</dbReference>
<dbReference type="InterPro" id="IPR002401">
    <property type="entry name" value="Cyt_P450_E_grp-I"/>
</dbReference>
<accession>A0A835JHD4</accession>
<protein>
    <submittedName>
        <fullName evidence="6">Uncharacterized protein</fullName>
    </submittedName>
</protein>
<keyword evidence="4" id="KW-0408">Iron</keyword>
<dbReference type="OrthoDB" id="2789670at2759"/>
<evidence type="ECO:0000256" key="2">
    <source>
        <dbReference type="ARBA" id="ARBA00022723"/>
    </source>
</evidence>